<evidence type="ECO:0000259" key="2">
    <source>
        <dbReference type="PROSITE" id="PS50835"/>
    </source>
</evidence>
<proteinExistence type="predicted"/>
<keyword evidence="1" id="KW-0472">Membrane</keyword>
<evidence type="ECO:0000313" key="3">
    <source>
        <dbReference type="EMBL" id="AAV91039.1"/>
    </source>
</evidence>
<evidence type="ECO:0000256" key="1">
    <source>
        <dbReference type="SAM" id="Phobius"/>
    </source>
</evidence>
<reference evidence="3 4" key="1">
    <citation type="journal article" date="2005" name="J. Virol.">
        <title>Complete genome sequence of the grouper iridovirus and comparison of genomic organization with those of other iridoviruses.</title>
        <authorList>
            <person name="Tsai C.T."/>
            <person name="Ting J.W."/>
            <person name="Wu M.H."/>
            <person name="Wu M.F."/>
            <person name="Guo I.C."/>
            <person name="Chang C.Y."/>
        </authorList>
    </citation>
    <scope>NUCLEOTIDE SEQUENCE [LARGE SCALE GENOMIC DNA]</scope>
</reference>
<accession>Q5GAK4</accession>
<name>Q5GAK4_9VIRU</name>
<dbReference type="PROSITE" id="PS50835">
    <property type="entry name" value="IG_LIKE"/>
    <property type="match status" value="1"/>
</dbReference>
<dbReference type="EMBL" id="AY666015">
    <property type="protein sequence ID" value="AAV91039.1"/>
    <property type="molecule type" value="Genomic_DNA"/>
</dbReference>
<feature type="domain" description="Ig-like" evidence="2">
    <location>
        <begin position="159"/>
        <end position="274"/>
    </location>
</feature>
<keyword evidence="1" id="KW-0812">Transmembrane</keyword>
<dbReference type="Proteomes" id="UP000102282">
    <property type="component" value="Genome"/>
</dbReference>
<dbReference type="InterPro" id="IPR007110">
    <property type="entry name" value="Ig-like_dom"/>
</dbReference>
<dbReference type="SUPFAM" id="SSF48726">
    <property type="entry name" value="Immunoglobulin"/>
    <property type="match status" value="1"/>
</dbReference>
<organism evidence="3 4">
    <name type="scientific">Grouper iridovirus</name>
    <dbReference type="NCBI Taxonomy" id="127569"/>
    <lineage>
        <taxon>Viruses</taxon>
        <taxon>Varidnaviria</taxon>
        <taxon>Bamfordvirae</taxon>
        <taxon>Nucleocytoviricota</taxon>
        <taxon>Megaviricetes</taxon>
        <taxon>Pimascovirales</taxon>
        <taxon>Pimascovirales incertae sedis</taxon>
        <taxon>Iridoviridae</taxon>
        <taxon>Alphairidovirinae</taxon>
        <taxon>Ranavirus</taxon>
        <taxon>Ranavirus epinephelus1</taxon>
        <taxon>Singapore grouper iridovirus</taxon>
    </lineage>
</organism>
<gene>
    <name evidence="3" type="ORF">GIV12</name>
</gene>
<evidence type="ECO:0000313" key="4">
    <source>
        <dbReference type="Proteomes" id="UP000102282"/>
    </source>
</evidence>
<keyword evidence="1" id="KW-1133">Transmembrane helix</keyword>
<sequence>MIFAVVLAIAVLAEVECADMTCYVGYSCTAHCKFETIMGINIRWAMGTDKNHQTFIAAYDDKTRYTTYSPKKTDVSFSELSMRTKNDASLTITPIVEGFQLYSCYISQYSVNTTFDTRVTAKHSIDHVRIDVSRDTAVCFGTVDYGEPVVTWSDKTKNPITSTTPNGTKNTFISRISLKDTNYKVKCSVASGKAVKSAVATGVAVSVLIGNDFNISCAVPPGGSIKWYYGDEPLEGKPSGAVLHKNGALLTLIKPKRSEKYTCVVNEGESVTITHLTIDRGWVSEVDNPGSLAAAFFMSSAVTAAVAAVVIFVILLAMLKTRYMICRSWCPPDIIWNNLRAYEIPEKL</sequence>
<protein>
    <recommendedName>
        <fullName evidence="2">Ig-like domain-containing protein</fullName>
    </recommendedName>
</protein>
<dbReference type="InterPro" id="IPR036179">
    <property type="entry name" value="Ig-like_dom_sf"/>
</dbReference>
<feature type="transmembrane region" description="Helical" evidence="1">
    <location>
        <begin position="294"/>
        <end position="319"/>
    </location>
</feature>